<evidence type="ECO:0000256" key="1">
    <source>
        <dbReference type="SAM" id="SignalP"/>
    </source>
</evidence>
<evidence type="ECO:0000313" key="2">
    <source>
        <dbReference type="EMBL" id="EGW05936.1"/>
    </source>
</evidence>
<dbReference type="InParanoid" id="G3H652"/>
<dbReference type="EMBL" id="JH000170">
    <property type="protein sequence ID" value="EGW05936.1"/>
    <property type="molecule type" value="Genomic_DNA"/>
</dbReference>
<feature type="chain" id="PRO_5003443853" evidence="1">
    <location>
        <begin position="21"/>
        <end position="68"/>
    </location>
</feature>
<name>G3H652_CRIGR</name>
<sequence length="68" mass="7656">MLSSGWGLTLLLECLPSMLGVLYWTQHHISPGMVAYTHHLGIQEVEAGVSRAQTHPQLHEDFKIRLGY</sequence>
<organism evidence="2 3">
    <name type="scientific">Cricetulus griseus</name>
    <name type="common">Chinese hamster</name>
    <name type="synonym">Cricetulus barabensis griseus</name>
    <dbReference type="NCBI Taxonomy" id="10029"/>
    <lineage>
        <taxon>Eukaryota</taxon>
        <taxon>Metazoa</taxon>
        <taxon>Chordata</taxon>
        <taxon>Craniata</taxon>
        <taxon>Vertebrata</taxon>
        <taxon>Euteleostomi</taxon>
        <taxon>Mammalia</taxon>
        <taxon>Eutheria</taxon>
        <taxon>Euarchontoglires</taxon>
        <taxon>Glires</taxon>
        <taxon>Rodentia</taxon>
        <taxon>Myomorpha</taxon>
        <taxon>Muroidea</taxon>
        <taxon>Cricetidae</taxon>
        <taxon>Cricetinae</taxon>
        <taxon>Cricetulus</taxon>
    </lineage>
</organism>
<gene>
    <name evidence="2" type="ORF">I79_005802</name>
</gene>
<accession>G3H652</accession>
<proteinExistence type="predicted"/>
<evidence type="ECO:0000313" key="3">
    <source>
        <dbReference type="Proteomes" id="UP000001075"/>
    </source>
</evidence>
<keyword evidence="1" id="KW-0732">Signal</keyword>
<protein>
    <submittedName>
        <fullName evidence="2">Uncharacterized protein</fullName>
    </submittedName>
</protein>
<reference evidence="2" key="1">
    <citation type="submission" date="2011-08" db="EMBL/GenBank/DDBJ databases">
        <title>The genomic sequence of the Chinese hamster ovary CHO-K1 cell line.</title>
        <authorList>
            <person name="Xu X."/>
            <person name="Nagarajan H."/>
            <person name="Lewis N.E."/>
            <person name="Pan S."/>
            <person name="Cai Z."/>
            <person name="Liu X."/>
            <person name="Chen W."/>
            <person name="Xie M."/>
            <person name="Wang W."/>
            <person name="Hammond S."/>
            <person name="Andersen M.R."/>
            <person name="Neff N."/>
            <person name="Passarelli B."/>
            <person name="Koh W."/>
            <person name="Fan C.H."/>
            <person name="Wang J."/>
            <person name="Gui Y."/>
            <person name="Lee K.H."/>
            <person name="Betenbaugh M.J."/>
            <person name="Quake S.R."/>
            <person name="Famili I."/>
            <person name="Palsson B.O."/>
            <person name="Wang J."/>
        </authorList>
    </citation>
    <scope>NUCLEOTIDE SEQUENCE</scope>
</reference>
<feature type="signal peptide" evidence="1">
    <location>
        <begin position="1"/>
        <end position="20"/>
    </location>
</feature>
<dbReference type="AlphaFoldDB" id="G3H652"/>
<dbReference type="Proteomes" id="UP000001075">
    <property type="component" value="Unassembled WGS sequence"/>
</dbReference>